<protein>
    <submittedName>
        <fullName evidence="1">Uncharacterized protein</fullName>
    </submittedName>
</protein>
<sequence length="219" mass="25481">MSNSTKSTPRNDASANMRRIEQMTTLLDEWNSARKHASHQISRINKESESIHSEMWDLCTQTSDVLDLIVKETTATQQDIEKLQMCLTATEERGKKVQSALESQREHNDLQHLDLISKGKHLQDSFYDKVLRMSAFSRRRLLLHQVCRSWINLLRRRNSLCVGESIVRRRRQFQLCRNFLRGWRVFAGRPHASASDEFEPSLGADLPSWEISRISMTLV</sequence>
<organism evidence="1">
    <name type="scientific">Guillardia theta</name>
    <name type="common">Cryptophyte</name>
    <name type="synonym">Cryptomonas phi</name>
    <dbReference type="NCBI Taxonomy" id="55529"/>
    <lineage>
        <taxon>Eukaryota</taxon>
        <taxon>Cryptophyceae</taxon>
        <taxon>Pyrenomonadales</taxon>
        <taxon>Geminigeraceae</taxon>
        <taxon>Guillardia</taxon>
    </lineage>
</organism>
<proteinExistence type="predicted"/>
<reference evidence="1" key="1">
    <citation type="submission" date="2021-01" db="EMBL/GenBank/DDBJ databases">
        <authorList>
            <person name="Corre E."/>
            <person name="Pelletier E."/>
            <person name="Niang G."/>
            <person name="Scheremetjew M."/>
            <person name="Finn R."/>
            <person name="Kale V."/>
            <person name="Holt S."/>
            <person name="Cochrane G."/>
            <person name="Meng A."/>
            <person name="Brown T."/>
            <person name="Cohen L."/>
        </authorList>
    </citation>
    <scope>NUCLEOTIDE SEQUENCE</scope>
    <source>
        <strain evidence="1">CCMP 2712</strain>
    </source>
</reference>
<dbReference type="AlphaFoldDB" id="A0A7S4J7A4"/>
<evidence type="ECO:0000313" key="1">
    <source>
        <dbReference type="EMBL" id="CAE2254653.1"/>
    </source>
</evidence>
<accession>A0A7S4J7A4</accession>
<name>A0A7S4J7A4_GUITH</name>
<dbReference type="EMBL" id="HBKN01004181">
    <property type="protein sequence ID" value="CAE2254653.1"/>
    <property type="molecule type" value="Transcribed_RNA"/>
</dbReference>
<gene>
    <name evidence="1" type="ORF">GTHE00462_LOCUS3497</name>
</gene>